<dbReference type="PANTHER" id="PTHR43646">
    <property type="entry name" value="GLYCOSYLTRANSFERASE"/>
    <property type="match status" value="1"/>
</dbReference>
<evidence type="ECO:0000313" key="3">
    <source>
        <dbReference type="EMBL" id="BAY53809.1"/>
    </source>
</evidence>
<feature type="domain" description="Glycosyltransferase 2-like" evidence="2">
    <location>
        <begin position="46"/>
        <end position="222"/>
    </location>
</feature>
<reference evidence="3 4" key="1">
    <citation type="submission" date="2017-06" db="EMBL/GenBank/DDBJ databases">
        <title>Genome sequencing of cyanobaciteial culture collection at National Institute for Environmental Studies (NIES).</title>
        <authorList>
            <person name="Hirose Y."/>
            <person name="Shimura Y."/>
            <person name="Fujisawa T."/>
            <person name="Nakamura Y."/>
            <person name="Kawachi M."/>
        </authorList>
    </citation>
    <scope>NUCLEOTIDE SEQUENCE [LARGE SCALE GENOMIC DNA]</scope>
    <source>
        <strain evidence="3 4">NIES-2135</strain>
    </source>
</reference>
<dbReference type="AlphaFoldDB" id="A0A1Z4JAK3"/>
<feature type="transmembrane region" description="Helical" evidence="1">
    <location>
        <begin position="313"/>
        <end position="334"/>
    </location>
</feature>
<dbReference type="Pfam" id="PF00535">
    <property type="entry name" value="Glycos_transf_2"/>
    <property type="match status" value="1"/>
</dbReference>
<evidence type="ECO:0000256" key="1">
    <source>
        <dbReference type="SAM" id="Phobius"/>
    </source>
</evidence>
<keyword evidence="1" id="KW-1133">Transmembrane helix</keyword>
<dbReference type="Gene3D" id="3.90.550.10">
    <property type="entry name" value="Spore Coat Polysaccharide Biosynthesis Protein SpsA, Chain A"/>
    <property type="match status" value="1"/>
</dbReference>
<dbReference type="GO" id="GO:0016740">
    <property type="term" value="F:transferase activity"/>
    <property type="evidence" value="ECO:0007669"/>
    <property type="project" value="UniProtKB-KW"/>
</dbReference>
<keyword evidence="4" id="KW-1185">Reference proteome</keyword>
<feature type="transmembrane region" description="Helical" evidence="1">
    <location>
        <begin position="354"/>
        <end position="373"/>
    </location>
</feature>
<dbReference type="InterPro" id="IPR001173">
    <property type="entry name" value="Glyco_trans_2-like"/>
</dbReference>
<name>A0A1Z4JAK3_LEPBY</name>
<feature type="transmembrane region" description="Helical" evidence="1">
    <location>
        <begin position="287"/>
        <end position="306"/>
    </location>
</feature>
<dbReference type="InterPro" id="IPR029044">
    <property type="entry name" value="Nucleotide-diphossugar_trans"/>
</dbReference>
<dbReference type="Proteomes" id="UP000217895">
    <property type="component" value="Chromosome"/>
</dbReference>
<dbReference type="EMBL" id="AP018203">
    <property type="protein sequence ID" value="BAY53809.1"/>
    <property type="molecule type" value="Genomic_DNA"/>
</dbReference>
<dbReference type="SUPFAM" id="SSF53448">
    <property type="entry name" value="Nucleotide-diphospho-sugar transferases"/>
    <property type="match status" value="1"/>
</dbReference>
<protein>
    <submittedName>
        <fullName evidence="3">Family 2 glycosyl transferase</fullName>
    </submittedName>
</protein>
<evidence type="ECO:0000259" key="2">
    <source>
        <dbReference type="Pfam" id="PF00535"/>
    </source>
</evidence>
<keyword evidence="1" id="KW-0812">Transmembrane</keyword>
<keyword evidence="3" id="KW-0808">Transferase</keyword>
<sequence length="391" mass="43396">MIILVLGLVVSIIAIIIFSGKLSRALNSAPKISIDPDSIDSSFSVSVIIPAYNEAANIEACVTSVLESTDLEIEVWVVDDQSTDETAAIVELLQGSRLDPRLKLLSGKSRPGGKIWVGKNWACTQAVQQVQSEFLLFIDADVRLKSKSIETAIAYAQQEKIDLLSLAVVILCRHWSEWLVQPIVVLLLGVGFDFAPVNDPTSDTAFAAGPFMLFRRSAYDAIGGHAAVHDQVVEDVELSRRIKQQHFKLWYGLGANLAEAQMYQSFSALWEGWTKNWFMGSNRNYQAALYCVFVTFMIFALPWIGIVSGLIDLAFSSLTIWNAIALSISAIGIFLQYRVRRESAPFTTIPLQNWWMMGAGGLVVCAIVLTSIIKTETGWGWTWRGRQLERL</sequence>
<organism evidence="3 4">
    <name type="scientific">Leptolyngbya boryana NIES-2135</name>
    <dbReference type="NCBI Taxonomy" id="1973484"/>
    <lineage>
        <taxon>Bacteria</taxon>
        <taxon>Bacillati</taxon>
        <taxon>Cyanobacteriota</taxon>
        <taxon>Cyanophyceae</taxon>
        <taxon>Leptolyngbyales</taxon>
        <taxon>Leptolyngbyaceae</taxon>
        <taxon>Leptolyngbya group</taxon>
        <taxon>Leptolyngbya</taxon>
    </lineage>
</organism>
<accession>A0A1Z4JAK3</accession>
<gene>
    <name evidence="3" type="ORF">NIES2135_06210</name>
</gene>
<proteinExistence type="predicted"/>
<keyword evidence="1" id="KW-0472">Membrane</keyword>
<evidence type="ECO:0000313" key="4">
    <source>
        <dbReference type="Proteomes" id="UP000217895"/>
    </source>
</evidence>
<dbReference type="PANTHER" id="PTHR43646:SF3">
    <property type="entry name" value="SLR1566 PROTEIN"/>
    <property type="match status" value="1"/>
</dbReference>